<dbReference type="Pfam" id="PF01814">
    <property type="entry name" value="Hemerythrin"/>
    <property type="match status" value="1"/>
</dbReference>
<accession>A0A1Y2J1K3</accession>
<dbReference type="Gene3D" id="1.20.120.520">
    <property type="entry name" value="nmb1532 protein domain like"/>
    <property type="match status" value="1"/>
</dbReference>
<sequence>MSSARDEAKWNRLADSMTYFHNHFKHEFDAVYELADGSFSKRGMSLPMYLRLAAQLSKGLTAHHTIEERYIFPILAKRMTSFKDDEVHLKSHEAIHHGLDELNALIRKWSEEPSTYKPDEMRACLDSWREVLFKHLDQEVQDLSGENMKKYWTLEELERIPI</sequence>
<name>A0A1Y2J1K3_TRAC3</name>
<dbReference type="CDD" id="cd12108">
    <property type="entry name" value="Hr-like"/>
    <property type="match status" value="1"/>
</dbReference>
<protein>
    <recommendedName>
        <fullName evidence="1">Hemerythrin-like domain-containing protein</fullName>
    </recommendedName>
</protein>
<dbReference type="InterPro" id="IPR053206">
    <property type="entry name" value="Dimeric_xanthone_biosynth"/>
</dbReference>
<feature type="domain" description="Hemerythrin-like" evidence="1">
    <location>
        <begin position="15"/>
        <end position="141"/>
    </location>
</feature>
<dbReference type="InterPro" id="IPR012312">
    <property type="entry name" value="Hemerythrin-like"/>
</dbReference>
<dbReference type="PANTHER" id="PTHR38048">
    <property type="entry name" value="EXPRESSED PROTEIN"/>
    <property type="match status" value="1"/>
</dbReference>
<evidence type="ECO:0000259" key="1">
    <source>
        <dbReference type="Pfam" id="PF01814"/>
    </source>
</evidence>
<reference evidence="2 3" key="1">
    <citation type="journal article" date="2015" name="Biotechnol. Biofuels">
        <title>Enhanced degradation of softwood versus hardwood by the white-rot fungus Pycnoporus coccineus.</title>
        <authorList>
            <person name="Couturier M."/>
            <person name="Navarro D."/>
            <person name="Chevret D."/>
            <person name="Henrissat B."/>
            <person name="Piumi F."/>
            <person name="Ruiz-Duenas F.J."/>
            <person name="Martinez A.T."/>
            <person name="Grigoriev I.V."/>
            <person name="Riley R."/>
            <person name="Lipzen A."/>
            <person name="Berrin J.G."/>
            <person name="Master E.R."/>
            <person name="Rosso M.N."/>
        </authorList>
    </citation>
    <scope>NUCLEOTIDE SEQUENCE [LARGE SCALE GENOMIC DNA]</scope>
    <source>
        <strain evidence="2 3">BRFM310</strain>
    </source>
</reference>
<dbReference type="STRING" id="1353009.A0A1Y2J1K3"/>
<gene>
    <name evidence="2" type="ORF">PYCCODRAFT_1430979</name>
</gene>
<proteinExistence type="predicted"/>
<dbReference type="PANTHER" id="PTHR38048:SF1">
    <property type="entry name" value="HEMERYTHRIN-LIKE DOMAIN-CONTAINING PROTEIN"/>
    <property type="match status" value="1"/>
</dbReference>
<dbReference type="Proteomes" id="UP000193067">
    <property type="component" value="Unassembled WGS sequence"/>
</dbReference>
<organism evidence="2 3">
    <name type="scientific">Trametes coccinea (strain BRFM310)</name>
    <name type="common">Pycnoporus coccineus</name>
    <dbReference type="NCBI Taxonomy" id="1353009"/>
    <lineage>
        <taxon>Eukaryota</taxon>
        <taxon>Fungi</taxon>
        <taxon>Dikarya</taxon>
        <taxon>Basidiomycota</taxon>
        <taxon>Agaricomycotina</taxon>
        <taxon>Agaricomycetes</taxon>
        <taxon>Polyporales</taxon>
        <taxon>Polyporaceae</taxon>
        <taxon>Trametes</taxon>
    </lineage>
</organism>
<evidence type="ECO:0000313" key="3">
    <source>
        <dbReference type="Proteomes" id="UP000193067"/>
    </source>
</evidence>
<dbReference type="OrthoDB" id="10044044at2759"/>
<dbReference type="EMBL" id="KZ084089">
    <property type="protein sequence ID" value="OSD06783.1"/>
    <property type="molecule type" value="Genomic_DNA"/>
</dbReference>
<evidence type="ECO:0000313" key="2">
    <source>
        <dbReference type="EMBL" id="OSD06783.1"/>
    </source>
</evidence>
<keyword evidence="3" id="KW-1185">Reference proteome</keyword>
<dbReference type="AlphaFoldDB" id="A0A1Y2J1K3"/>